<feature type="compositionally biased region" description="Polar residues" evidence="1">
    <location>
        <begin position="79"/>
        <end position="102"/>
    </location>
</feature>
<dbReference type="AlphaFoldDB" id="A0AAE1DUY8"/>
<dbReference type="Proteomes" id="UP001283361">
    <property type="component" value="Unassembled WGS sequence"/>
</dbReference>
<accession>A0AAE1DUY8</accession>
<name>A0AAE1DUY8_9GAST</name>
<sequence>MKSQILIAIFHRLLSRIFPFSPRAHRPQKSSASSAEDLAQKQPRAITRTSQQTVAADDRDCLPSQTRFNNDGTERNRTEQNGTGRNGSTHPSLGLQSNPVPETAINGSQAVKGLVPCLLINHCRPSCGPSAVQGLFLFLFTSVSGQEGWR</sequence>
<proteinExistence type="predicted"/>
<comment type="caution">
    <text evidence="2">The sequence shown here is derived from an EMBL/GenBank/DDBJ whole genome shotgun (WGS) entry which is preliminary data.</text>
</comment>
<evidence type="ECO:0000313" key="2">
    <source>
        <dbReference type="EMBL" id="KAK3783300.1"/>
    </source>
</evidence>
<evidence type="ECO:0000256" key="1">
    <source>
        <dbReference type="SAM" id="MobiDB-lite"/>
    </source>
</evidence>
<protein>
    <submittedName>
        <fullName evidence="2">Uncharacterized protein</fullName>
    </submittedName>
</protein>
<reference evidence="2" key="1">
    <citation type="journal article" date="2023" name="G3 (Bethesda)">
        <title>A reference genome for the long-term kleptoplast-retaining sea slug Elysia crispata morphotype clarki.</title>
        <authorList>
            <person name="Eastman K.E."/>
            <person name="Pendleton A.L."/>
            <person name="Shaikh M.A."/>
            <person name="Suttiyut T."/>
            <person name="Ogas R."/>
            <person name="Tomko P."/>
            <person name="Gavelis G."/>
            <person name="Widhalm J.R."/>
            <person name="Wisecaver J.H."/>
        </authorList>
    </citation>
    <scope>NUCLEOTIDE SEQUENCE</scope>
    <source>
        <strain evidence="2">ECLA1</strain>
    </source>
</reference>
<gene>
    <name evidence="2" type="ORF">RRG08_046059</name>
</gene>
<dbReference type="EMBL" id="JAWDGP010002430">
    <property type="protein sequence ID" value="KAK3783300.1"/>
    <property type="molecule type" value="Genomic_DNA"/>
</dbReference>
<keyword evidence="3" id="KW-1185">Reference proteome</keyword>
<organism evidence="2 3">
    <name type="scientific">Elysia crispata</name>
    <name type="common">lettuce slug</name>
    <dbReference type="NCBI Taxonomy" id="231223"/>
    <lineage>
        <taxon>Eukaryota</taxon>
        <taxon>Metazoa</taxon>
        <taxon>Spiralia</taxon>
        <taxon>Lophotrochozoa</taxon>
        <taxon>Mollusca</taxon>
        <taxon>Gastropoda</taxon>
        <taxon>Heterobranchia</taxon>
        <taxon>Euthyneura</taxon>
        <taxon>Panpulmonata</taxon>
        <taxon>Sacoglossa</taxon>
        <taxon>Placobranchoidea</taxon>
        <taxon>Plakobranchidae</taxon>
        <taxon>Elysia</taxon>
    </lineage>
</organism>
<evidence type="ECO:0000313" key="3">
    <source>
        <dbReference type="Proteomes" id="UP001283361"/>
    </source>
</evidence>
<feature type="region of interest" description="Disordered" evidence="1">
    <location>
        <begin position="23"/>
        <end position="102"/>
    </location>
</feature>